<organism evidence="1 2">
    <name type="scientific">Alicycliphilus denitrificans</name>
    <dbReference type="NCBI Taxonomy" id="179636"/>
    <lineage>
        <taxon>Bacteria</taxon>
        <taxon>Pseudomonadati</taxon>
        <taxon>Pseudomonadota</taxon>
        <taxon>Betaproteobacteria</taxon>
        <taxon>Burkholderiales</taxon>
        <taxon>Comamonadaceae</taxon>
        <taxon>Alicycliphilus</taxon>
    </lineage>
</organism>
<reference evidence="1 2" key="1">
    <citation type="submission" date="2020-05" db="EMBL/GenBank/DDBJ databases">
        <title>Complete genome sequence of Alicycliphilus denitrificans DP3.</title>
        <authorList>
            <person name="Chen X."/>
        </authorList>
    </citation>
    <scope>NUCLEOTIDE SEQUENCE [LARGE SCALE GENOMIC DNA]</scope>
    <source>
        <strain evidence="1 2">DP3</strain>
    </source>
</reference>
<dbReference type="RefSeq" id="WP_168728019.1">
    <property type="nucleotide sequence ID" value="NZ_CP051298.1"/>
</dbReference>
<dbReference type="EMBL" id="CP051298">
    <property type="protein sequence ID" value="QKD44930.1"/>
    <property type="molecule type" value="Genomic_DNA"/>
</dbReference>
<accession>A0A858ZVE3</accession>
<sequence>MTALITEEQRRALLHNAHAAASGAQADPWPVVKLFTPDAHATWLLVQLDPQDEDTAYGLCDLGMGAPRLDHVRLSDLQSIRGPRNLRVLRDTHFVPKRPLSEYLRRAEADGSIND</sequence>
<dbReference type="Proteomes" id="UP000500755">
    <property type="component" value="Chromosome"/>
</dbReference>
<dbReference type="InterPro" id="IPR021341">
    <property type="entry name" value="DUF2958"/>
</dbReference>
<protein>
    <submittedName>
        <fullName evidence="1">DUF2958 domain-containing protein</fullName>
    </submittedName>
</protein>
<dbReference type="Pfam" id="PF11171">
    <property type="entry name" value="DUF2958"/>
    <property type="match status" value="1"/>
</dbReference>
<evidence type="ECO:0000313" key="1">
    <source>
        <dbReference type="EMBL" id="QKD44930.1"/>
    </source>
</evidence>
<dbReference type="AlphaFoldDB" id="A0A858ZVE3"/>
<proteinExistence type="predicted"/>
<evidence type="ECO:0000313" key="2">
    <source>
        <dbReference type="Proteomes" id="UP000500755"/>
    </source>
</evidence>
<name>A0A858ZVE3_9BURK</name>
<gene>
    <name evidence="1" type="ORF">HF896_15555</name>
</gene>